<evidence type="ECO:0000256" key="3">
    <source>
        <dbReference type="ARBA" id="ARBA00023004"/>
    </source>
</evidence>
<dbReference type="SUPFAM" id="SSF48613">
    <property type="entry name" value="Heme oxygenase-like"/>
    <property type="match status" value="1"/>
</dbReference>
<dbReference type="Pfam" id="PF01126">
    <property type="entry name" value="Heme_oxygenase"/>
    <property type="match status" value="1"/>
</dbReference>
<dbReference type="Proteomes" id="UP000596902">
    <property type="component" value="Unassembled WGS sequence"/>
</dbReference>
<proteinExistence type="predicted"/>
<dbReference type="GO" id="GO:0004392">
    <property type="term" value="F:heme oxygenase (decyclizing) activity"/>
    <property type="evidence" value="ECO:0007669"/>
    <property type="project" value="InterPro"/>
</dbReference>
<gene>
    <name evidence="4" type="ORF">GT037_001794</name>
</gene>
<accession>A0A8H7BEW0</accession>
<evidence type="ECO:0000313" key="5">
    <source>
        <dbReference type="Proteomes" id="UP000596902"/>
    </source>
</evidence>
<evidence type="ECO:0000313" key="4">
    <source>
        <dbReference type="EMBL" id="KAF7680143.1"/>
    </source>
</evidence>
<dbReference type="PANTHER" id="PTHR10720:SF0">
    <property type="entry name" value="HEME OXYGENASE"/>
    <property type="match status" value="1"/>
</dbReference>
<dbReference type="InterPro" id="IPR016084">
    <property type="entry name" value="Haem_Oase-like_multi-hlx"/>
</dbReference>
<organism evidence="4 5">
    <name type="scientific">Alternaria burnsii</name>
    <dbReference type="NCBI Taxonomy" id="1187904"/>
    <lineage>
        <taxon>Eukaryota</taxon>
        <taxon>Fungi</taxon>
        <taxon>Dikarya</taxon>
        <taxon>Ascomycota</taxon>
        <taxon>Pezizomycotina</taxon>
        <taxon>Dothideomycetes</taxon>
        <taxon>Pleosporomycetidae</taxon>
        <taxon>Pleosporales</taxon>
        <taxon>Pleosporineae</taxon>
        <taxon>Pleosporaceae</taxon>
        <taxon>Alternaria</taxon>
        <taxon>Alternaria sect. Alternaria</taxon>
    </lineage>
</organism>
<evidence type="ECO:0000256" key="2">
    <source>
        <dbReference type="ARBA" id="ARBA00022723"/>
    </source>
</evidence>
<dbReference type="InterPro" id="IPR016053">
    <property type="entry name" value="Haem_Oase-like"/>
</dbReference>
<sequence length="469" mass="52883">MRQWTYCIIERHHGLDLASEQRRAATRDRQAISGPPLIRRAFVCPAVKDIAIYGVRGARRWIRTIDKHYHRRFNCHPVLQQESPLSPKMLEKQQQQHALRDEGRDAVPRLPVSLSGEINAATRSLHTNLNRLITSRLPLALPPYTSDPTFYATGLLHFAHIFLTFESLWADLLRDHAPNSHTASPHPAVDSETASPPFSPLLSYLLVNPYDSPSLFTSTLGAPTAPSPQLAAFLQALRPRGLIRSSRLKRDLEYLLGVHPTDLEVLLAKYPGDKVADFCTHIRKSVNEKPWTLVSYAWCFYMAVFSGGRWIRSVLYKAPPGFWPEQDSERTTLEERGLSFWHFFGPHDGEDIKAEFKSQLLAAETLFTPDERVDIIEEAKNIFRLCATLVDELDESIGTDMAQFVATPAVHPEPKASTEKAILIDTNVTVVQNMTKSSDLFKTFLRRPEVTGTLVAIGCLAVVTLFKLQ</sequence>
<dbReference type="AlphaFoldDB" id="A0A8H7BEW0"/>
<dbReference type="PANTHER" id="PTHR10720">
    <property type="entry name" value="HEME OXYGENASE"/>
    <property type="match status" value="1"/>
</dbReference>
<reference evidence="4" key="1">
    <citation type="submission" date="2020-01" db="EMBL/GenBank/DDBJ databases">
        <authorList>
            <person name="Feng Z.H.Z."/>
        </authorList>
    </citation>
    <scope>NUCLEOTIDE SEQUENCE</scope>
    <source>
        <strain evidence="4">CBS107.38</strain>
    </source>
</reference>
<keyword evidence="3" id="KW-0408">Iron</keyword>
<dbReference type="Gene3D" id="1.20.910.10">
    <property type="entry name" value="Heme oxygenase-like"/>
    <property type="match status" value="1"/>
</dbReference>
<comment type="caution">
    <text evidence="4">The sequence shown here is derived from an EMBL/GenBank/DDBJ whole genome shotgun (WGS) entry which is preliminary data.</text>
</comment>
<dbReference type="GeneID" id="62200019"/>
<dbReference type="CDD" id="cd19165">
    <property type="entry name" value="HemeO"/>
    <property type="match status" value="1"/>
</dbReference>
<protein>
    <submittedName>
        <fullName evidence="4">Heme oxygenase-like protein</fullName>
    </submittedName>
</protein>
<name>A0A8H7BEW0_9PLEO</name>
<dbReference type="GO" id="GO:0046872">
    <property type="term" value="F:metal ion binding"/>
    <property type="evidence" value="ECO:0007669"/>
    <property type="project" value="UniProtKB-KW"/>
</dbReference>
<evidence type="ECO:0000256" key="1">
    <source>
        <dbReference type="ARBA" id="ARBA00022617"/>
    </source>
</evidence>
<keyword evidence="1" id="KW-0349">Heme</keyword>
<dbReference type="GO" id="GO:0006788">
    <property type="term" value="P:heme oxidation"/>
    <property type="evidence" value="ECO:0007669"/>
    <property type="project" value="InterPro"/>
</dbReference>
<dbReference type="InterPro" id="IPR002051">
    <property type="entry name" value="Haem_Oase"/>
</dbReference>
<keyword evidence="2" id="KW-0479">Metal-binding</keyword>
<dbReference type="RefSeq" id="XP_038790133.1">
    <property type="nucleotide sequence ID" value="XM_038926841.1"/>
</dbReference>
<dbReference type="EMBL" id="JAAABM010000002">
    <property type="protein sequence ID" value="KAF7680143.1"/>
    <property type="molecule type" value="Genomic_DNA"/>
</dbReference>
<keyword evidence="5" id="KW-1185">Reference proteome</keyword>
<reference evidence="4" key="2">
    <citation type="submission" date="2020-08" db="EMBL/GenBank/DDBJ databases">
        <title>Draft Genome Sequence of Cumin Blight Pathogen Alternaria burnsii.</title>
        <authorList>
            <person name="Feng Z."/>
        </authorList>
    </citation>
    <scope>NUCLEOTIDE SEQUENCE</scope>
    <source>
        <strain evidence="4">CBS107.38</strain>
    </source>
</reference>